<dbReference type="InterPro" id="IPR003874">
    <property type="entry name" value="CDC45"/>
</dbReference>
<dbReference type="PANTHER" id="PTHR10507:SF0">
    <property type="entry name" value="CELL DIVISION CONTROL PROTEIN 45 HOMOLOG"/>
    <property type="match status" value="1"/>
</dbReference>
<sequence length="545" mass="62475">MFVENVQEEFYNIIKGKHVLLFVNYDVDAICTCKMLQSLFRSDSTLYTSLTVEGVQDLIEGYCKHSEQVKFVLLINCGGTIDIVETLQPEEDVVFFVLDSHKPTDVCNVYSRSQVRIVGNVDESEKIPRFEDIFIDSETEDEDEEEDFDEEARAKRKQRKLWEENRNKTLFEYTQFSFYGRASALVMFEIVWRLGKDNIESLWWALVGFTYQTVLGLVTERNYSNELPVLQLHLTRLMPTSNNSSRMEGYRITCQKDLKLVLYRHWTVQSSLRHSISTAVKLKLWSQKGEKRLYQLLAEMGLPISDSKQNFTSMDSELKTGFLSMIESIVNNYDLDSLIYHSFILTIGFSNSYQAADYVYGMLALLDSTLSEKTSKECFLLTLDSLSRYKHNIIDKGINSSKKLLTSVMRQVHTLLDMKQIFSAGPFLYFILEEGSVDSKIFSCPSSLVILARYALMAFNSISRNRRTAMLPLIASAPSTNDNCIILGIPPSTEVIPRNFFGKAFDQAVETIGINPVINYFDSSVIKICKEDRPKFFDSLVTILS</sequence>
<dbReference type="GO" id="GO:1902977">
    <property type="term" value="P:mitotic DNA replication preinitiation complex assembly"/>
    <property type="evidence" value="ECO:0007669"/>
    <property type="project" value="TreeGrafter"/>
</dbReference>
<evidence type="ECO:0008006" key="8">
    <source>
        <dbReference type="Google" id="ProtNLM"/>
    </source>
</evidence>
<dbReference type="GO" id="GO:0000727">
    <property type="term" value="P:double-strand break repair via break-induced replication"/>
    <property type="evidence" value="ECO:0007669"/>
    <property type="project" value="TreeGrafter"/>
</dbReference>
<dbReference type="AlphaFoldDB" id="A0A8I6RJB0"/>
<evidence type="ECO:0000313" key="6">
    <source>
        <dbReference type="EnsemblMetazoa" id="XP_014247414.1"/>
    </source>
</evidence>
<protein>
    <recommendedName>
        <fullName evidence="8">Cell division control protein 45</fullName>
    </recommendedName>
</protein>
<keyword evidence="3" id="KW-0235">DNA replication</keyword>
<dbReference type="EnsemblMetazoa" id="XM_014391928.2">
    <property type="protein sequence ID" value="XP_014247414.1"/>
    <property type="gene ID" value="LOC106665485"/>
</dbReference>
<evidence type="ECO:0000256" key="5">
    <source>
        <dbReference type="ARBA" id="ARBA00023306"/>
    </source>
</evidence>
<dbReference type="OrthoDB" id="10258882at2759"/>
<dbReference type="Proteomes" id="UP000494040">
    <property type="component" value="Unassembled WGS sequence"/>
</dbReference>
<evidence type="ECO:0000256" key="3">
    <source>
        <dbReference type="ARBA" id="ARBA00022705"/>
    </source>
</evidence>
<dbReference type="GO" id="GO:0031261">
    <property type="term" value="C:DNA replication preinitiation complex"/>
    <property type="evidence" value="ECO:0007669"/>
    <property type="project" value="TreeGrafter"/>
</dbReference>
<dbReference type="PANTHER" id="PTHR10507">
    <property type="entry name" value="CDC45-RELATED PROTEIN"/>
    <property type="match status" value="1"/>
</dbReference>
<dbReference type="GeneID" id="106665485"/>
<name>A0A8I6RJB0_CIMLE</name>
<dbReference type="Pfam" id="PF02724">
    <property type="entry name" value="CDC45"/>
    <property type="match status" value="2"/>
</dbReference>
<dbReference type="RefSeq" id="XP_014247414.1">
    <property type="nucleotide sequence ID" value="XM_014391928.2"/>
</dbReference>
<proteinExistence type="inferred from homology"/>
<evidence type="ECO:0000313" key="7">
    <source>
        <dbReference type="Proteomes" id="UP000494040"/>
    </source>
</evidence>
<reference evidence="6" key="1">
    <citation type="submission" date="2022-01" db="UniProtKB">
        <authorList>
            <consortium name="EnsemblMetazoa"/>
        </authorList>
    </citation>
    <scope>IDENTIFICATION</scope>
</reference>
<accession>A0A8I6RJB0</accession>
<dbReference type="GO" id="GO:0006270">
    <property type="term" value="P:DNA replication initiation"/>
    <property type="evidence" value="ECO:0007669"/>
    <property type="project" value="InterPro"/>
</dbReference>
<dbReference type="CTD" id="8318"/>
<evidence type="ECO:0000256" key="2">
    <source>
        <dbReference type="ARBA" id="ARBA00010727"/>
    </source>
</evidence>
<comment type="subcellular location">
    <subcellularLocation>
        <location evidence="1">Nucleus</location>
    </subcellularLocation>
</comment>
<keyword evidence="7" id="KW-1185">Reference proteome</keyword>
<keyword evidence="4" id="KW-0539">Nucleus</keyword>
<dbReference type="GO" id="GO:0003688">
    <property type="term" value="F:DNA replication origin binding"/>
    <property type="evidence" value="ECO:0007669"/>
    <property type="project" value="TreeGrafter"/>
</dbReference>
<comment type="similarity">
    <text evidence="2">Belongs to the CDC45 family.</text>
</comment>
<dbReference type="GO" id="GO:0003682">
    <property type="term" value="F:chromatin binding"/>
    <property type="evidence" value="ECO:0007669"/>
    <property type="project" value="TreeGrafter"/>
</dbReference>
<dbReference type="KEGG" id="clec:106665485"/>
<evidence type="ECO:0000256" key="1">
    <source>
        <dbReference type="ARBA" id="ARBA00004123"/>
    </source>
</evidence>
<dbReference type="OMA" id="EDCFMEA"/>
<keyword evidence="5" id="KW-0131">Cell cycle</keyword>
<organism evidence="6 7">
    <name type="scientific">Cimex lectularius</name>
    <name type="common">Bed bug</name>
    <name type="synonym">Acanthia lectularia</name>
    <dbReference type="NCBI Taxonomy" id="79782"/>
    <lineage>
        <taxon>Eukaryota</taxon>
        <taxon>Metazoa</taxon>
        <taxon>Ecdysozoa</taxon>
        <taxon>Arthropoda</taxon>
        <taxon>Hexapoda</taxon>
        <taxon>Insecta</taxon>
        <taxon>Pterygota</taxon>
        <taxon>Neoptera</taxon>
        <taxon>Paraneoptera</taxon>
        <taxon>Hemiptera</taxon>
        <taxon>Heteroptera</taxon>
        <taxon>Panheteroptera</taxon>
        <taxon>Cimicomorpha</taxon>
        <taxon>Cimicidae</taxon>
        <taxon>Cimex</taxon>
    </lineage>
</organism>
<dbReference type="GO" id="GO:0003697">
    <property type="term" value="F:single-stranded DNA binding"/>
    <property type="evidence" value="ECO:0007669"/>
    <property type="project" value="TreeGrafter"/>
</dbReference>
<evidence type="ECO:0000256" key="4">
    <source>
        <dbReference type="ARBA" id="ARBA00023242"/>
    </source>
</evidence>